<dbReference type="Proteomes" id="UP000828390">
    <property type="component" value="Unassembled WGS sequence"/>
</dbReference>
<organism evidence="1 2">
    <name type="scientific">Dreissena polymorpha</name>
    <name type="common">Zebra mussel</name>
    <name type="synonym">Mytilus polymorpha</name>
    <dbReference type="NCBI Taxonomy" id="45954"/>
    <lineage>
        <taxon>Eukaryota</taxon>
        <taxon>Metazoa</taxon>
        <taxon>Spiralia</taxon>
        <taxon>Lophotrochozoa</taxon>
        <taxon>Mollusca</taxon>
        <taxon>Bivalvia</taxon>
        <taxon>Autobranchia</taxon>
        <taxon>Heteroconchia</taxon>
        <taxon>Euheterodonta</taxon>
        <taxon>Imparidentia</taxon>
        <taxon>Neoheterodontei</taxon>
        <taxon>Myida</taxon>
        <taxon>Dreissenoidea</taxon>
        <taxon>Dreissenidae</taxon>
        <taxon>Dreissena</taxon>
    </lineage>
</organism>
<evidence type="ECO:0000313" key="2">
    <source>
        <dbReference type="Proteomes" id="UP000828390"/>
    </source>
</evidence>
<protein>
    <submittedName>
        <fullName evidence="1">Uncharacterized protein</fullName>
    </submittedName>
</protein>
<keyword evidence="2" id="KW-1185">Reference proteome</keyword>
<gene>
    <name evidence="1" type="ORF">DPMN_077118</name>
</gene>
<reference evidence="1" key="2">
    <citation type="submission" date="2020-11" db="EMBL/GenBank/DDBJ databases">
        <authorList>
            <person name="McCartney M.A."/>
            <person name="Auch B."/>
            <person name="Kono T."/>
            <person name="Mallez S."/>
            <person name="Becker A."/>
            <person name="Gohl D.M."/>
            <person name="Silverstein K.A.T."/>
            <person name="Koren S."/>
            <person name="Bechman K.B."/>
            <person name="Herman A."/>
            <person name="Abrahante J.E."/>
            <person name="Garbe J."/>
        </authorList>
    </citation>
    <scope>NUCLEOTIDE SEQUENCE</scope>
    <source>
        <strain evidence="1">Duluth1</strain>
        <tissue evidence="1">Whole animal</tissue>
    </source>
</reference>
<sequence length="67" mass="7842">MVLPLDQQTLCTGAMVYPLDQKPSYDHTIVILNENFCGHRQIEINKPGAIKIVSYYRRLRRPDIVLW</sequence>
<comment type="caution">
    <text evidence="1">The sequence shown here is derived from an EMBL/GenBank/DDBJ whole genome shotgun (WGS) entry which is preliminary data.</text>
</comment>
<name>A0A9D3YPD1_DREPO</name>
<accession>A0A9D3YPD1</accession>
<proteinExistence type="predicted"/>
<reference evidence="1" key="1">
    <citation type="journal article" date="2019" name="bioRxiv">
        <title>The Genome of the Zebra Mussel, Dreissena polymorpha: A Resource for Invasive Species Research.</title>
        <authorList>
            <person name="McCartney M.A."/>
            <person name="Auch B."/>
            <person name="Kono T."/>
            <person name="Mallez S."/>
            <person name="Zhang Y."/>
            <person name="Obille A."/>
            <person name="Becker A."/>
            <person name="Abrahante J.E."/>
            <person name="Garbe J."/>
            <person name="Badalamenti J.P."/>
            <person name="Herman A."/>
            <person name="Mangelson H."/>
            <person name="Liachko I."/>
            <person name="Sullivan S."/>
            <person name="Sone E.D."/>
            <person name="Koren S."/>
            <person name="Silverstein K.A.T."/>
            <person name="Beckman K.B."/>
            <person name="Gohl D.M."/>
        </authorList>
    </citation>
    <scope>NUCLEOTIDE SEQUENCE</scope>
    <source>
        <strain evidence="1">Duluth1</strain>
        <tissue evidence="1">Whole animal</tissue>
    </source>
</reference>
<dbReference type="AlphaFoldDB" id="A0A9D3YPD1"/>
<evidence type="ECO:0000313" key="1">
    <source>
        <dbReference type="EMBL" id="KAH3702116.1"/>
    </source>
</evidence>
<dbReference type="EMBL" id="JAIWYP010000015">
    <property type="protein sequence ID" value="KAH3702116.1"/>
    <property type="molecule type" value="Genomic_DNA"/>
</dbReference>